<name>A0ABZ2SPE6_9ENTE</name>
<evidence type="ECO:0000256" key="1">
    <source>
        <dbReference type="ARBA" id="ARBA00001917"/>
    </source>
</evidence>
<proteinExistence type="predicted"/>
<keyword evidence="11" id="KW-1185">Reference proteome</keyword>
<dbReference type="InterPro" id="IPR003953">
    <property type="entry name" value="FAD-dep_OxRdtase_2_FAD-bd"/>
</dbReference>
<dbReference type="PANTHER" id="PTHR43400:SF10">
    <property type="entry name" value="3-OXOSTEROID 1-DEHYDROGENASE"/>
    <property type="match status" value="1"/>
</dbReference>
<dbReference type="PRINTS" id="PR00368">
    <property type="entry name" value="FADPNR"/>
</dbReference>
<dbReference type="SUPFAM" id="SSF51905">
    <property type="entry name" value="FAD/NAD(P)-binding domain"/>
    <property type="match status" value="1"/>
</dbReference>
<dbReference type="InterPro" id="IPR036188">
    <property type="entry name" value="FAD/NAD-bd_sf"/>
</dbReference>
<dbReference type="RefSeq" id="WP_207940235.1">
    <property type="nucleotide sequence ID" value="NZ_CP147251.1"/>
</dbReference>
<feature type="domain" description="FMN-binding" evidence="9">
    <location>
        <begin position="48"/>
        <end position="122"/>
    </location>
</feature>
<dbReference type="EC" id="1.3.99.33" evidence="3"/>
<sequence length="612" mass="66202">MKKIGKIVGMLFFLFVIFVSISACTNNETKIEEQGTYKAGTFEGQGEGKNGPIVVEVTFTTDKIEKIEVIEHHETEGLSDKSLQEIPESVVEYQSLGVDTVSGASLTNEAVLAAISEAIEKAGGDTEALKEVAVEKEQSNEVIELTSDVAIIGGGAAGMSAALRADELGLKTVLFEKMSYLGGAISISGGNQVVMGSKLQEEAGVKQDNVDSMVNDFMKNGDEKNVPELLNLYAENVGSTTDWLHEYVGIQYEPDLHKLAEYSYDRELAYTDGGPGFAKTAREKIEKTKIDVHLETQVNELTVDDNGAVNGFVAQATDGTTYQVKAKSVIIASGGYGNNQELLTDNLKNVLYYGPESSTGDGIILTETDEINAATRLMEYGKTYPNGVEVSKGKAKSTIAGNIAVFKQNAILINANGKRVVNERASNREILEVELAQPEQMLYLLMDQEAFDLFKPAVAEAGISENDIEKWLENNGSTTPYFFHGDTINELAEAAAIDATTLNRTIETYNGYVEVKEDKDFQRPVEFMPKKIGEGPYYLVEQKPRFATTMGGLVANEQLQVINKEGEIILGLYAAGEIVGGVMGDDSPSGANNAWALTSGKLASESLAEKIK</sequence>
<dbReference type="Pfam" id="PF04205">
    <property type="entry name" value="FMN_bind"/>
    <property type="match status" value="1"/>
</dbReference>
<dbReference type="PROSITE" id="PS51257">
    <property type="entry name" value="PROKAR_LIPOPROTEIN"/>
    <property type="match status" value="1"/>
</dbReference>
<evidence type="ECO:0000256" key="2">
    <source>
        <dbReference type="ARBA" id="ARBA00001974"/>
    </source>
</evidence>
<dbReference type="Gene3D" id="3.90.1010.20">
    <property type="match status" value="1"/>
</dbReference>
<reference evidence="10 11" key="1">
    <citation type="submission" date="2021-03" db="EMBL/GenBank/DDBJ databases">
        <authorList>
            <person name="Gilmore M.S."/>
            <person name="Schwartzman J."/>
            <person name="Van Tyne D."/>
            <person name="Martin M."/>
            <person name="Earl A.M."/>
            <person name="Manson A.L."/>
            <person name="Straub T."/>
            <person name="Salamzade R."/>
            <person name="Saavedra J."/>
            <person name="Lebreton F."/>
            <person name="Prichula J."/>
            <person name="Schaufler K."/>
            <person name="Gaca A."/>
            <person name="Sgardioli B."/>
            <person name="Wagenaar J."/>
            <person name="Strong T."/>
        </authorList>
    </citation>
    <scope>NUCLEOTIDE SEQUENCE [LARGE SCALE GENOMIC DNA]</scope>
    <source>
        <strain evidence="10 11">DIV2402</strain>
    </source>
</reference>
<dbReference type="Gene3D" id="3.90.700.10">
    <property type="entry name" value="Succinate dehydrogenase/fumarate reductase flavoprotein, catalytic domain"/>
    <property type="match status" value="1"/>
</dbReference>
<comment type="cofactor">
    <cofactor evidence="1">
        <name>FMN</name>
        <dbReference type="ChEBI" id="CHEBI:58210"/>
    </cofactor>
</comment>
<evidence type="ECO:0000256" key="4">
    <source>
        <dbReference type="ARBA" id="ARBA00015872"/>
    </source>
</evidence>
<dbReference type="Gene3D" id="3.50.50.60">
    <property type="entry name" value="FAD/NAD(P)-binding domain"/>
    <property type="match status" value="1"/>
</dbReference>
<evidence type="ECO:0000256" key="7">
    <source>
        <dbReference type="ARBA" id="ARBA00023002"/>
    </source>
</evidence>
<comment type="cofactor">
    <cofactor evidence="2">
        <name>FAD</name>
        <dbReference type="ChEBI" id="CHEBI:57692"/>
    </cofactor>
</comment>
<dbReference type="InterPro" id="IPR027477">
    <property type="entry name" value="Succ_DH/fumarate_Rdtase_cat_sf"/>
</dbReference>
<dbReference type="SUPFAM" id="SSF56425">
    <property type="entry name" value="Succinate dehydrogenase/fumarate reductase flavoprotein, catalytic domain"/>
    <property type="match status" value="1"/>
</dbReference>
<evidence type="ECO:0000256" key="6">
    <source>
        <dbReference type="ARBA" id="ARBA00022827"/>
    </source>
</evidence>
<gene>
    <name evidence="10" type="ORF">DOK78_002291</name>
</gene>
<dbReference type="SMART" id="SM00900">
    <property type="entry name" value="FMN_bind"/>
    <property type="match status" value="1"/>
</dbReference>
<evidence type="ECO:0000256" key="3">
    <source>
        <dbReference type="ARBA" id="ARBA00013137"/>
    </source>
</evidence>
<reference evidence="10 11" key="2">
    <citation type="submission" date="2024-03" db="EMBL/GenBank/DDBJ databases">
        <title>The Genome Sequence of Enterococcus sp. DIV2402.</title>
        <authorList>
            <consortium name="The Broad Institute Genomics Platform"/>
            <consortium name="The Broad Institute Microbial Omics Core"/>
            <consortium name="The Broad Institute Genomic Center for Infectious Diseases"/>
            <person name="Earl A."/>
            <person name="Manson A."/>
            <person name="Gilmore M."/>
            <person name="Schwartman J."/>
            <person name="Shea T."/>
            <person name="Abouelleil A."/>
            <person name="Cao P."/>
            <person name="Chapman S."/>
            <person name="Cusick C."/>
            <person name="Young S."/>
            <person name="Neafsey D."/>
            <person name="Nusbaum C."/>
            <person name="Birren B."/>
        </authorList>
    </citation>
    <scope>NUCLEOTIDE SEQUENCE [LARGE SCALE GENOMIC DNA]</scope>
    <source>
        <strain evidence="10 11">DIV2402</strain>
    </source>
</reference>
<protein>
    <recommendedName>
        <fullName evidence="4">Urocanate reductase</fullName>
        <ecNumber evidence="3">1.3.99.33</ecNumber>
    </recommendedName>
</protein>
<evidence type="ECO:0000256" key="5">
    <source>
        <dbReference type="ARBA" id="ARBA00022630"/>
    </source>
</evidence>
<dbReference type="PRINTS" id="PR00411">
    <property type="entry name" value="PNDRDTASEI"/>
</dbReference>
<accession>A0ABZ2SPE6</accession>
<keyword evidence="7" id="KW-0560">Oxidoreductase</keyword>
<dbReference type="EMBL" id="CP147251">
    <property type="protein sequence ID" value="WYJ77653.1"/>
    <property type="molecule type" value="Genomic_DNA"/>
</dbReference>
<evidence type="ECO:0000313" key="11">
    <source>
        <dbReference type="Proteomes" id="UP000664701"/>
    </source>
</evidence>
<dbReference type="InterPro" id="IPR007329">
    <property type="entry name" value="FMN-bd"/>
</dbReference>
<keyword evidence="6" id="KW-0274">FAD</keyword>
<evidence type="ECO:0000313" key="10">
    <source>
        <dbReference type="EMBL" id="WYJ77653.1"/>
    </source>
</evidence>
<evidence type="ECO:0000256" key="8">
    <source>
        <dbReference type="ARBA" id="ARBA00049922"/>
    </source>
</evidence>
<evidence type="ECO:0000259" key="9">
    <source>
        <dbReference type="SMART" id="SM00900"/>
    </source>
</evidence>
<keyword evidence="5" id="KW-0285">Flavoprotein</keyword>
<dbReference type="Proteomes" id="UP000664701">
    <property type="component" value="Chromosome"/>
</dbReference>
<dbReference type="Pfam" id="PF00890">
    <property type="entry name" value="FAD_binding_2"/>
    <property type="match status" value="1"/>
</dbReference>
<dbReference type="PANTHER" id="PTHR43400">
    <property type="entry name" value="FUMARATE REDUCTASE"/>
    <property type="match status" value="1"/>
</dbReference>
<comment type="catalytic activity">
    <reaction evidence="8">
        <text>dihydrourocanate + A = urocanate + AH2</text>
        <dbReference type="Rhea" id="RHEA:36059"/>
        <dbReference type="ChEBI" id="CHEBI:13193"/>
        <dbReference type="ChEBI" id="CHEBI:17499"/>
        <dbReference type="ChEBI" id="CHEBI:27247"/>
        <dbReference type="ChEBI" id="CHEBI:72991"/>
        <dbReference type="EC" id="1.3.99.33"/>
    </reaction>
</comment>
<dbReference type="InterPro" id="IPR050315">
    <property type="entry name" value="FAD-oxidoreductase_2"/>
</dbReference>
<organism evidence="10 11">
    <name type="scientific">Candidatus Enterococcus lowellii</name>
    <dbReference type="NCBI Taxonomy" id="2230877"/>
    <lineage>
        <taxon>Bacteria</taxon>
        <taxon>Bacillati</taxon>
        <taxon>Bacillota</taxon>
        <taxon>Bacilli</taxon>
        <taxon>Lactobacillales</taxon>
        <taxon>Enterococcaceae</taxon>
        <taxon>Enterococcus</taxon>
    </lineage>
</organism>